<dbReference type="SUPFAM" id="SSF54593">
    <property type="entry name" value="Glyoxalase/Bleomycin resistance protein/Dihydroxybiphenyl dioxygenase"/>
    <property type="match status" value="1"/>
</dbReference>
<dbReference type="InterPro" id="IPR037523">
    <property type="entry name" value="VOC_core"/>
</dbReference>
<dbReference type="AlphaFoldDB" id="A0A975IW95"/>
<dbReference type="Proteomes" id="UP000676409">
    <property type="component" value="Chromosome"/>
</dbReference>
<accession>A0A975IW95</accession>
<dbReference type="KEGG" id="caul:KCG34_24535"/>
<evidence type="ECO:0000313" key="3">
    <source>
        <dbReference type="Proteomes" id="UP000676409"/>
    </source>
</evidence>
<dbReference type="PANTHER" id="PTHR39175">
    <property type="entry name" value="FAMILY PROTEIN, PUTATIVE (AFU_ORTHOLOGUE AFUA_3G15060)-RELATED"/>
    <property type="match status" value="1"/>
</dbReference>
<dbReference type="Gene3D" id="3.10.180.10">
    <property type="entry name" value="2,3-Dihydroxybiphenyl 1,2-Dioxygenase, domain 1"/>
    <property type="match status" value="1"/>
</dbReference>
<feature type="domain" description="VOC" evidence="1">
    <location>
        <begin position="5"/>
        <end position="119"/>
    </location>
</feature>
<protein>
    <submittedName>
        <fullName evidence="2">VOC family protein</fullName>
    </submittedName>
</protein>
<sequence>MTLQAIEHVQLAMPAGEEERARGFYRDLLGLPEQPKPPELARRGGAWFESDRVKVHLGVESPFTPARKAHVAFLVDRVADLAERARAAGYEVKADEDLPGFERFYIYDPFGNRLEFMTAVEGGR</sequence>
<proteinExistence type="predicted"/>
<name>A0A975IW95_9CAUL</name>
<gene>
    <name evidence="2" type="ORF">KCG34_24535</name>
</gene>
<dbReference type="InterPro" id="IPR004360">
    <property type="entry name" value="Glyas_Fos-R_dOase_dom"/>
</dbReference>
<dbReference type="PANTHER" id="PTHR39175:SF1">
    <property type="entry name" value="FAMILY PROTEIN, PUTATIVE (AFU_ORTHOLOGUE AFUA_3G15060)-RELATED"/>
    <property type="match status" value="1"/>
</dbReference>
<evidence type="ECO:0000313" key="2">
    <source>
        <dbReference type="EMBL" id="QUD88156.1"/>
    </source>
</evidence>
<dbReference type="Pfam" id="PF00903">
    <property type="entry name" value="Glyoxalase"/>
    <property type="match status" value="1"/>
</dbReference>
<reference evidence="2" key="1">
    <citation type="submission" date="2021-04" db="EMBL/GenBank/DDBJ databases">
        <title>The complete genome sequence of Caulobacter sp. S6.</title>
        <authorList>
            <person name="Tang Y."/>
            <person name="Ouyang W."/>
            <person name="Liu Q."/>
            <person name="Huang B."/>
            <person name="Guo Z."/>
            <person name="Lei P."/>
        </authorList>
    </citation>
    <scope>NUCLEOTIDE SEQUENCE</scope>
    <source>
        <strain evidence="2">S6</strain>
    </source>
</reference>
<dbReference type="EMBL" id="CP073078">
    <property type="protein sequence ID" value="QUD88156.1"/>
    <property type="molecule type" value="Genomic_DNA"/>
</dbReference>
<evidence type="ECO:0000259" key="1">
    <source>
        <dbReference type="PROSITE" id="PS51819"/>
    </source>
</evidence>
<dbReference type="RefSeq" id="WP_211938207.1">
    <property type="nucleotide sequence ID" value="NZ_CP073078.1"/>
</dbReference>
<dbReference type="InterPro" id="IPR029068">
    <property type="entry name" value="Glyas_Bleomycin-R_OHBP_Dase"/>
</dbReference>
<dbReference type="PROSITE" id="PS51819">
    <property type="entry name" value="VOC"/>
    <property type="match status" value="1"/>
</dbReference>
<organism evidence="2 3">
    <name type="scientific">Phenylobacterium montanum</name>
    <dbReference type="NCBI Taxonomy" id="2823693"/>
    <lineage>
        <taxon>Bacteria</taxon>
        <taxon>Pseudomonadati</taxon>
        <taxon>Pseudomonadota</taxon>
        <taxon>Alphaproteobacteria</taxon>
        <taxon>Caulobacterales</taxon>
        <taxon>Caulobacteraceae</taxon>
        <taxon>Phenylobacterium</taxon>
    </lineage>
</organism>
<keyword evidence="3" id="KW-1185">Reference proteome</keyword>